<feature type="coiled-coil region" evidence="4">
    <location>
        <begin position="196"/>
        <end position="230"/>
    </location>
</feature>
<evidence type="ECO:0000256" key="3">
    <source>
        <dbReference type="ARBA" id="ARBA00022825"/>
    </source>
</evidence>
<dbReference type="PANTHER" id="PTHR10381">
    <property type="entry name" value="ATP-DEPENDENT CLP PROTEASE PROTEOLYTIC SUBUNIT"/>
    <property type="match status" value="1"/>
</dbReference>
<evidence type="ECO:0000256" key="2">
    <source>
        <dbReference type="ARBA" id="ARBA00022801"/>
    </source>
</evidence>
<evidence type="ECO:0000313" key="6">
    <source>
        <dbReference type="Proteomes" id="UP001447979"/>
    </source>
</evidence>
<keyword evidence="6" id="KW-1185">Reference proteome</keyword>
<dbReference type="InterPro" id="IPR023562">
    <property type="entry name" value="ClpP/TepA"/>
</dbReference>
<dbReference type="InterPro" id="IPR029045">
    <property type="entry name" value="ClpP/crotonase-like_dom_sf"/>
</dbReference>
<accession>A0ABV1CBF7</accession>
<dbReference type="EMBL" id="JBBMFO010000001">
    <property type="protein sequence ID" value="MEQ2400143.1"/>
    <property type="molecule type" value="Genomic_DNA"/>
</dbReference>
<evidence type="ECO:0000256" key="4">
    <source>
        <dbReference type="SAM" id="Coils"/>
    </source>
</evidence>
<evidence type="ECO:0000256" key="1">
    <source>
        <dbReference type="ARBA" id="ARBA00022670"/>
    </source>
</evidence>
<reference evidence="5 6" key="1">
    <citation type="submission" date="2024-03" db="EMBL/GenBank/DDBJ databases">
        <title>Human intestinal bacterial collection.</title>
        <authorList>
            <person name="Pauvert C."/>
            <person name="Hitch T.C.A."/>
            <person name="Clavel T."/>
        </authorList>
    </citation>
    <scope>NUCLEOTIDE SEQUENCE [LARGE SCALE GENOMIC DNA]</scope>
    <source>
        <strain evidence="5 6">CLA-SR-H025</strain>
    </source>
</reference>
<dbReference type="SUPFAM" id="SSF52096">
    <property type="entry name" value="ClpP/crotonase"/>
    <property type="match status" value="1"/>
</dbReference>
<dbReference type="GO" id="GO:0008233">
    <property type="term" value="F:peptidase activity"/>
    <property type="evidence" value="ECO:0007669"/>
    <property type="project" value="UniProtKB-KW"/>
</dbReference>
<dbReference type="Proteomes" id="UP001447979">
    <property type="component" value="Unassembled WGS sequence"/>
</dbReference>
<dbReference type="GO" id="GO:0006508">
    <property type="term" value="P:proteolysis"/>
    <property type="evidence" value="ECO:0007669"/>
    <property type="project" value="UniProtKB-KW"/>
</dbReference>
<protein>
    <submittedName>
        <fullName evidence="5">Head maturation protease, ClpP-related</fullName>
        <ecNumber evidence="5">3.4.21.-</ecNumber>
    </submittedName>
</protein>
<dbReference type="CDD" id="cd07016">
    <property type="entry name" value="S14_ClpP_1"/>
    <property type="match status" value="1"/>
</dbReference>
<sequence length="329" mass="37405">MKIINLKGEIVSDDLADMYRHWGYTCTSPKDFADLSNDDEDIEVVINSRGGSVTDASEIFTALKDYKGQVTAKIVGFAGSCASWIAMAADKVKISPMGFIMIHNSSSYASGDNRDMDSTSNMLKTVDEAIRNAYKEKTGLSDEELKDLMDNETWFNSSKALEKNFADEIMFEEEALVSNSFFNDLKIPSKEILNIISKNQEEREEVVMDLKELQEKHPELYNEVMNLGKEEGRKEERERIQNIENLEVDGFKDLVNKAKFETFESPEKLAMNILKAQKEQGEKQVKDFLEDKDFVVEHDAEEEKVKNSNKDDEFAKLIGAIANEKRGIK</sequence>
<keyword evidence="4" id="KW-0175">Coiled coil</keyword>
<dbReference type="PANTHER" id="PTHR10381:SF70">
    <property type="entry name" value="ATP-DEPENDENT CLP PROTEASE PROTEOLYTIC SUBUNIT"/>
    <property type="match status" value="1"/>
</dbReference>
<keyword evidence="3" id="KW-0720">Serine protease</keyword>
<keyword evidence="1 5" id="KW-0645">Protease</keyword>
<organism evidence="5 6">
    <name type="scientific">Peptoniphilus hominis</name>
    <name type="common">ex Hitch et al. 2025</name>
    <dbReference type="NCBI Taxonomy" id="3133174"/>
    <lineage>
        <taxon>Bacteria</taxon>
        <taxon>Bacillati</taxon>
        <taxon>Bacillota</taxon>
        <taxon>Tissierellia</taxon>
        <taxon>Tissierellales</taxon>
        <taxon>Peptoniphilaceae</taxon>
        <taxon>Peptoniphilus</taxon>
    </lineage>
</organism>
<comment type="caution">
    <text evidence="5">The sequence shown here is derived from an EMBL/GenBank/DDBJ whole genome shotgun (WGS) entry which is preliminary data.</text>
</comment>
<evidence type="ECO:0000313" key="5">
    <source>
        <dbReference type="EMBL" id="MEQ2400143.1"/>
    </source>
</evidence>
<dbReference type="Pfam" id="PF00574">
    <property type="entry name" value="CLP_protease"/>
    <property type="match status" value="1"/>
</dbReference>
<gene>
    <name evidence="5" type="ORF">WMO19_00840</name>
</gene>
<dbReference type="RefSeq" id="WP_349169818.1">
    <property type="nucleotide sequence ID" value="NZ_JBBMFO010000001.1"/>
</dbReference>
<name>A0ABV1CBF7_9FIRM</name>
<proteinExistence type="predicted"/>
<dbReference type="NCBIfam" id="NF045542">
    <property type="entry name" value="Clp_rel_HeadMat"/>
    <property type="match status" value="1"/>
</dbReference>
<dbReference type="Gene3D" id="3.90.226.10">
    <property type="entry name" value="2-enoyl-CoA Hydratase, Chain A, domain 1"/>
    <property type="match status" value="1"/>
</dbReference>
<dbReference type="EC" id="3.4.21.-" evidence="5"/>
<keyword evidence="2 5" id="KW-0378">Hydrolase</keyword>